<gene>
    <name evidence="1" type="ORF">RUMCAL_02990</name>
</gene>
<dbReference type="AlphaFoldDB" id="U2KAV8"/>
<comment type="caution">
    <text evidence="1">The sequence shown here is derived from an EMBL/GenBank/DDBJ whole genome shotgun (WGS) entry which is preliminary data.</text>
</comment>
<organism evidence="1 2">
    <name type="scientific">Ruminococcus callidus ATCC 27760</name>
    <dbReference type="NCBI Taxonomy" id="411473"/>
    <lineage>
        <taxon>Bacteria</taxon>
        <taxon>Bacillati</taxon>
        <taxon>Bacillota</taxon>
        <taxon>Clostridia</taxon>
        <taxon>Eubacteriales</taxon>
        <taxon>Oscillospiraceae</taxon>
        <taxon>Ruminococcus</taxon>
    </lineage>
</organism>
<accession>U2KAV8</accession>
<name>U2KAV8_9FIRM</name>
<evidence type="ECO:0000313" key="1">
    <source>
        <dbReference type="EMBL" id="ERJ89235.1"/>
    </source>
</evidence>
<dbReference type="Proteomes" id="UP000016662">
    <property type="component" value="Unassembled WGS sequence"/>
</dbReference>
<protein>
    <submittedName>
        <fullName evidence="1">Uncharacterized protein</fullName>
    </submittedName>
</protein>
<dbReference type="STRING" id="411473.RUMCAL_02990"/>
<reference evidence="1 2" key="1">
    <citation type="submission" date="2013-07" db="EMBL/GenBank/DDBJ databases">
        <authorList>
            <person name="Weinstock G."/>
            <person name="Sodergren E."/>
            <person name="Wylie T."/>
            <person name="Fulton L."/>
            <person name="Fulton R."/>
            <person name="Fronick C."/>
            <person name="O'Laughlin M."/>
            <person name="Godfrey J."/>
            <person name="Miner T."/>
            <person name="Herter B."/>
            <person name="Appelbaum E."/>
            <person name="Cordes M."/>
            <person name="Lek S."/>
            <person name="Wollam A."/>
            <person name="Pepin K.H."/>
            <person name="Palsikar V.B."/>
            <person name="Mitreva M."/>
            <person name="Wilson R.K."/>
        </authorList>
    </citation>
    <scope>NUCLEOTIDE SEQUENCE [LARGE SCALE GENOMIC DNA]</scope>
    <source>
        <strain evidence="1 2">ATCC 27760</strain>
    </source>
</reference>
<proteinExistence type="predicted"/>
<keyword evidence="2" id="KW-1185">Reference proteome</keyword>
<dbReference type="HOGENOM" id="CLU_2828595_0_0_9"/>
<dbReference type="EMBL" id="AWVF01000387">
    <property type="protein sequence ID" value="ERJ89235.1"/>
    <property type="molecule type" value="Genomic_DNA"/>
</dbReference>
<sequence>MWYFAELLWQYRTKSIWRLCTPSACKFSVIFHKNAREYIKYSLCFLLHLTENLTTHLSHNLCAVLT</sequence>
<evidence type="ECO:0000313" key="2">
    <source>
        <dbReference type="Proteomes" id="UP000016662"/>
    </source>
</evidence>